<evidence type="ECO:0000256" key="2">
    <source>
        <dbReference type="ARBA" id="ARBA00006528"/>
    </source>
</evidence>
<dbReference type="AlphaFoldDB" id="A0A0X3Q1I1"/>
<proteinExistence type="inferred from homology"/>
<feature type="transmembrane region" description="Helical" evidence="7">
    <location>
        <begin position="418"/>
        <end position="442"/>
    </location>
</feature>
<feature type="transmembrane region" description="Helical" evidence="7">
    <location>
        <begin position="387"/>
        <end position="406"/>
    </location>
</feature>
<feature type="transmembrane region" description="Helical" evidence="7">
    <location>
        <begin position="223"/>
        <end position="244"/>
    </location>
</feature>
<dbReference type="InterPro" id="IPR002657">
    <property type="entry name" value="BilAc:Na_symport/Acr3"/>
</dbReference>
<dbReference type="InterPro" id="IPR004710">
    <property type="entry name" value="Bilac:Na_transpt"/>
</dbReference>
<evidence type="ECO:0000256" key="1">
    <source>
        <dbReference type="ARBA" id="ARBA00004141"/>
    </source>
</evidence>
<comment type="subcellular location">
    <subcellularLocation>
        <location evidence="1">Membrane</location>
        <topology evidence="1">Multi-pass membrane protein</topology>
    </subcellularLocation>
</comment>
<dbReference type="GO" id="GO:0015293">
    <property type="term" value="F:symporter activity"/>
    <property type="evidence" value="ECO:0007669"/>
    <property type="project" value="UniProtKB-KW"/>
</dbReference>
<organism evidence="8">
    <name type="scientific">Schistocephalus solidus</name>
    <name type="common">Tapeworm</name>
    <dbReference type="NCBI Taxonomy" id="70667"/>
    <lineage>
        <taxon>Eukaryota</taxon>
        <taxon>Metazoa</taxon>
        <taxon>Spiralia</taxon>
        <taxon>Lophotrochozoa</taxon>
        <taxon>Platyhelminthes</taxon>
        <taxon>Cestoda</taxon>
        <taxon>Eucestoda</taxon>
        <taxon>Diphyllobothriidea</taxon>
        <taxon>Diphyllobothriidae</taxon>
        <taxon>Schistocephalus</taxon>
    </lineage>
</organism>
<evidence type="ECO:0000256" key="3">
    <source>
        <dbReference type="ARBA" id="ARBA00022692"/>
    </source>
</evidence>
<keyword evidence="4" id="KW-0813">Transport</keyword>
<sequence>MQYSLLFLCIHATLQTREVAGFGRGGRYVQETIGGLVVDPQDAAERERINAEMDANMVKYGDTDLLLSHFQSNDGKITLNVSCNKSELVFEQKRTPHQVTCNLTYDLKVPIALSFEVDYPPVAYSAPAFWLYLQPTSSGQSTLCLNLTIQGERMGVAYLRIWAREAIKQSGAGAYEWHNWNRSEPLLVEAYLSTLVNRSEFDSGGSGIGLPVKILRPRGVLEVIFRVVVACLVIGITFAMGCELDPRLIWMHLKKPVGPLIGFCCQFGIMPLIAFGIAMVVPIKPEFGFGLLTTGCCPGGGGSNVWTLLLHGDLNLSMTMTFISSIAALGMMPLMLFIYGRFFLDIQQIRIPYDQIAIQLLYVVIPVIVGMLVKYCLPKMAAHIRRFLRPLAVLFIVILVGFGTYVNLPIYVLMGQYLLLLPTAAALPWLGFLTAGLVAFLFQRSRAEILTIAIETGIQNVGIAILVLIYSMPQPEGDIGAVMPLVVSLFTPLPLMIALIVVCIREARCVCCRRRPPRTSLAQNADVIGSCQDEEGDESDGMLAVRS</sequence>
<reference evidence="8" key="1">
    <citation type="submission" date="2016-01" db="EMBL/GenBank/DDBJ databases">
        <title>Reference transcriptome for the parasite Schistocephalus solidus: insights into the molecular evolution of parasitism.</title>
        <authorList>
            <person name="Hebert F.O."/>
            <person name="Grambauer S."/>
            <person name="Barber I."/>
            <person name="Landry C.R."/>
            <person name="Aubin-Horth N."/>
        </authorList>
    </citation>
    <scope>NUCLEOTIDE SEQUENCE</scope>
</reference>
<accession>A0A0X3Q1I1</accession>
<feature type="transmembrane region" description="Helical" evidence="7">
    <location>
        <begin position="322"/>
        <end position="344"/>
    </location>
</feature>
<evidence type="ECO:0000256" key="7">
    <source>
        <dbReference type="SAM" id="Phobius"/>
    </source>
</evidence>
<name>A0A0X3Q1I1_SCHSO</name>
<keyword evidence="5 7" id="KW-1133">Transmembrane helix</keyword>
<dbReference type="GO" id="GO:0016020">
    <property type="term" value="C:membrane"/>
    <property type="evidence" value="ECO:0007669"/>
    <property type="project" value="UniProtKB-SubCell"/>
</dbReference>
<feature type="transmembrane region" description="Helical" evidence="7">
    <location>
        <begin position="449"/>
        <end position="470"/>
    </location>
</feature>
<comment type="similarity">
    <text evidence="2">Belongs to the bile acid:sodium symporter (BASS) (TC 2.A.28) family.</text>
</comment>
<dbReference type="Gene3D" id="1.20.1530.20">
    <property type="match status" value="1"/>
</dbReference>
<dbReference type="PANTHER" id="PTHR10361">
    <property type="entry name" value="SODIUM-BILE ACID COTRANSPORTER"/>
    <property type="match status" value="1"/>
</dbReference>
<dbReference type="Pfam" id="PF01758">
    <property type="entry name" value="SBF"/>
    <property type="match status" value="1"/>
</dbReference>
<feature type="transmembrane region" description="Helical" evidence="7">
    <location>
        <begin position="256"/>
        <end position="281"/>
    </location>
</feature>
<keyword evidence="6 7" id="KW-0472">Membrane</keyword>
<evidence type="ECO:0000256" key="5">
    <source>
        <dbReference type="ARBA" id="ARBA00022989"/>
    </source>
</evidence>
<feature type="transmembrane region" description="Helical" evidence="7">
    <location>
        <begin position="356"/>
        <end position="375"/>
    </location>
</feature>
<evidence type="ECO:0000256" key="4">
    <source>
        <dbReference type="ARBA" id="ARBA00022847"/>
    </source>
</evidence>
<feature type="transmembrane region" description="Helical" evidence="7">
    <location>
        <begin position="482"/>
        <end position="504"/>
    </location>
</feature>
<dbReference type="EMBL" id="GEEE01005172">
    <property type="protein sequence ID" value="JAP58053.1"/>
    <property type="molecule type" value="Transcribed_RNA"/>
</dbReference>
<protein>
    <submittedName>
        <fullName evidence="8">Solute carrier family 10 member 6</fullName>
    </submittedName>
</protein>
<dbReference type="InterPro" id="IPR038770">
    <property type="entry name" value="Na+/solute_symporter_sf"/>
</dbReference>
<dbReference type="PANTHER" id="PTHR10361:SF28">
    <property type="entry name" value="P3 PROTEIN-RELATED"/>
    <property type="match status" value="1"/>
</dbReference>
<keyword evidence="4" id="KW-0769">Symport</keyword>
<feature type="transmembrane region" description="Helical" evidence="7">
    <location>
        <begin position="287"/>
        <end position="310"/>
    </location>
</feature>
<evidence type="ECO:0000313" key="8">
    <source>
        <dbReference type="EMBL" id="JAP58053.1"/>
    </source>
</evidence>
<gene>
    <name evidence="8" type="primary">SOAT</name>
    <name evidence="8" type="ORF">TR117278</name>
</gene>
<evidence type="ECO:0000256" key="6">
    <source>
        <dbReference type="ARBA" id="ARBA00023136"/>
    </source>
</evidence>
<keyword evidence="3 7" id="KW-0812">Transmembrane</keyword>